<organism evidence="4 5">
    <name type="scientific">Limnovirga soli</name>
    <dbReference type="NCBI Taxonomy" id="2656915"/>
    <lineage>
        <taxon>Bacteria</taxon>
        <taxon>Pseudomonadati</taxon>
        <taxon>Bacteroidota</taxon>
        <taxon>Chitinophagia</taxon>
        <taxon>Chitinophagales</taxon>
        <taxon>Chitinophagaceae</taxon>
        <taxon>Limnovirga</taxon>
    </lineage>
</organism>
<accession>A0A8J8JVL2</accession>
<dbReference type="PANTHER" id="PTHR37299:SF1">
    <property type="entry name" value="STAGE 0 SPORULATION PROTEIN A HOMOLOG"/>
    <property type="match status" value="1"/>
</dbReference>
<dbReference type="Pfam" id="PF00072">
    <property type="entry name" value="Response_reg"/>
    <property type="match status" value="1"/>
</dbReference>
<protein>
    <submittedName>
        <fullName evidence="4">Response regulator</fullName>
    </submittedName>
</protein>
<dbReference type="Gene3D" id="2.40.50.1020">
    <property type="entry name" value="LytTr DNA-binding domain"/>
    <property type="match status" value="1"/>
</dbReference>
<dbReference type="PROSITE" id="PS50930">
    <property type="entry name" value="HTH_LYTTR"/>
    <property type="match status" value="1"/>
</dbReference>
<dbReference type="InterPro" id="IPR007492">
    <property type="entry name" value="LytTR_DNA-bd_dom"/>
</dbReference>
<feature type="domain" description="Response regulatory" evidence="2">
    <location>
        <begin position="4"/>
        <end position="115"/>
    </location>
</feature>
<evidence type="ECO:0000313" key="5">
    <source>
        <dbReference type="Proteomes" id="UP000598971"/>
    </source>
</evidence>
<feature type="domain" description="HTH LytTR-type" evidence="3">
    <location>
        <begin position="135"/>
        <end position="237"/>
    </location>
</feature>
<dbReference type="InterPro" id="IPR011006">
    <property type="entry name" value="CheY-like_superfamily"/>
</dbReference>
<feature type="modified residue" description="4-aspartylphosphate" evidence="1">
    <location>
        <position position="55"/>
    </location>
</feature>
<dbReference type="Pfam" id="PF04397">
    <property type="entry name" value="LytTR"/>
    <property type="match status" value="1"/>
</dbReference>
<dbReference type="SMART" id="SM00850">
    <property type="entry name" value="LytTR"/>
    <property type="match status" value="1"/>
</dbReference>
<dbReference type="Proteomes" id="UP000598971">
    <property type="component" value="Unassembled WGS sequence"/>
</dbReference>
<name>A0A8J8JVL2_9BACT</name>
<keyword evidence="1" id="KW-0597">Phosphoprotein</keyword>
<evidence type="ECO:0000259" key="3">
    <source>
        <dbReference type="PROSITE" id="PS50930"/>
    </source>
</evidence>
<dbReference type="InterPro" id="IPR001789">
    <property type="entry name" value="Sig_transdc_resp-reg_receiver"/>
</dbReference>
<gene>
    <name evidence="4" type="ORF">GD597_02765</name>
</gene>
<evidence type="ECO:0000259" key="2">
    <source>
        <dbReference type="PROSITE" id="PS50110"/>
    </source>
</evidence>
<dbReference type="InterPro" id="IPR046947">
    <property type="entry name" value="LytR-like"/>
</dbReference>
<keyword evidence="5" id="KW-1185">Reference proteome</keyword>
<sequence length="239" mass="27127">MKISCMAVDDEKIALDLLADNIKRVPYLNLIASCKNAMDAAEVLKQVKIDILFIDIQMPGISGLQFVKSLVPKPLVIFVTAFENYALNAFNVDAIDYLVKPVVFERFLQATNKALLFFGASKPSNGFERQETEFIFINVEYQLVKLVLADLLYIEGLKDYIKIFIRGTDRPLLTRLTLKSLEDLLPTSKFIRTHRSYIVPIASIQIITKDSLILHNNQLELPIGDAYRDNINLLAGRYI</sequence>
<dbReference type="PANTHER" id="PTHR37299">
    <property type="entry name" value="TRANSCRIPTIONAL REGULATOR-RELATED"/>
    <property type="match status" value="1"/>
</dbReference>
<dbReference type="GO" id="GO:0000156">
    <property type="term" value="F:phosphorelay response regulator activity"/>
    <property type="evidence" value="ECO:0007669"/>
    <property type="project" value="InterPro"/>
</dbReference>
<proteinExistence type="predicted"/>
<dbReference type="RefSeq" id="WP_171606289.1">
    <property type="nucleotide sequence ID" value="NZ_WHPF01000002.1"/>
</dbReference>
<dbReference type="SMART" id="SM00448">
    <property type="entry name" value="REC"/>
    <property type="match status" value="1"/>
</dbReference>
<dbReference type="GO" id="GO:0003677">
    <property type="term" value="F:DNA binding"/>
    <property type="evidence" value="ECO:0007669"/>
    <property type="project" value="InterPro"/>
</dbReference>
<dbReference type="Gene3D" id="3.40.50.2300">
    <property type="match status" value="1"/>
</dbReference>
<evidence type="ECO:0000256" key="1">
    <source>
        <dbReference type="PROSITE-ProRule" id="PRU00169"/>
    </source>
</evidence>
<dbReference type="AlphaFoldDB" id="A0A8J8JVL2"/>
<evidence type="ECO:0000313" key="4">
    <source>
        <dbReference type="EMBL" id="NNV54366.1"/>
    </source>
</evidence>
<dbReference type="EMBL" id="WHPF01000002">
    <property type="protein sequence ID" value="NNV54366.1"/>
    <property type="molecule type" value="Genomic_DNA"/>
</dbReference>
<comment type="caution">
    <text evidence="4">The sequence shown here is derived from an EMBL/GenBank/DDBJ whole genome shotgun (WGS) entry which is preliminary data.</text>
</comment>
<reference evidence="4" key="1">
    <citation type="submission" date="2019-10" db="EMBL/GenBank/DDBJ databases">
        <title>Draft genome sequence of Panacibacter sp. KCS-6.</title>
        <authorList>
            <person name="Yim K.J."/>
        </authorList>
    </citation>
    <scope>NUCLEOTIDE SEQUENCE</scope>
    <source>
        <strain evidence="4">KCS-6</strain>
    </source>
</reference>
<dbReference type="PROSITE" id="PS50110">
    <property type="entry name" value="RESPONSE_REGULATORY"/>
    <property type="match status" value="1"/>
</dbReference>
<dbReference type="SUPFAM" id="SSF52172">
    <property type="entry name" value="CheY-like"/>
    <property type="match status" value="1"/>
</dbReference>